<evidence type="ECO:0000256" key="1">
    <source>
        <dbReference type="ARBA" id="ARBA00008061"/>
    </source>
</evidence>
<comment type="similarity">
    <text evidence="1">Belongs to the glycosyl hydrolase 13 family.</text>
</comment>
<dbReference type="InterPro" id="IPR017853">
    <property type="entry name" value="GH"/>
</dbReference>
<dbReference type="GO" id="GO:0005975">
    <property type="term" value="P:carbohydrate metabolic process"/>
    <property type="evidence" value="ECO:0007669"/>
    <property type="project" value="InterPro"/>
</dbReference>
<dbReference type="Gene3D" id="3.20.20.80">
    <property type="entry name" value="Glycosidases"/>
    <property type="match status" value="1"/>
</dbReference>
<dbReference type="GeneID" id="19328096"/>
<dbReference type="InterPro" id="IPR013780">
    <property type="entry name" value="Glyco_hydro_b"/>
</dbReference>
<dbReference type="PANTHER" id="PTHR43447">
    <property type="entry name" value="ALPHA-AMYLASE"/>
    <property type="match status" value="1"/>
</dbReference>
<dbReference type="HOGENOM" id="CLU_024572_1_0_1"/>
<evidence type="ECO:0000259" key="3">
    <source>
        <dbReference type="SMART" id="SM00642"/>
    </source>
</evidence>
<dbReference type="Proteomes" id="UP000014074">
    <property type="component" value="Unassembled WGS sequence"/>
</dbReference>
<evidence type="ECO:0000313" key="5">
    <source>
        <dbReference type="Proteomes" id="UP000014074"/>
    </source>
</evidence>
<gene>
    <name evidence="4" type="ORF">UCRPA7_7346</name>
</gene>
<proteinExistence type="inferred from homology"/>
<sequence>MDTIYMTYRLKTIAKPEKIEVWTGFDFKGRNGAYSQMKWNKDHFTGTDYDHRGKAKAVWQFEGKFWANDVDEELGNYDYLHPEVRRDIAIWVMWLASQLKLGGLRLDAIKHYSGGFLREMLQHIDRTIGPDWFIVGEYWREDSVVLAKYIEYMNHRISLFDVKLCSNFSRLSFQKDPDLRTVFEGTLASLKPQNTVSFVVNHDTTPVAPYFIPMAYSLILLRADTGLPCVFYGDLYGCIEPEVDGRTFSSLASGGVLVPKLMLARKLYAYGSQLDYFDQTNCIGFTRTGHPSRSGGAGLAVVLTSGWTFASKRIDVDIYDIKPRREGRRSMSSADEIRQSQSNATEPNATNP</sequence>
<organism evidence="4 5">
    <name type="scientific">Phaeoacremonium minimum (strain UCR-PA7)</name>
    <name type="common">Esca disease fungus</name>
    <name type="synonym">Togninia minima</name>
    <dbReference type="NCBI Taxonomy" id="1286976"/>
    <lineage>
        <taxon>Eukaryota</taxon>
        <taxon>Fungi</taxon>
        <taxon>Dikarya</taxon>
        <taxon>Ascomycota</taxon>
        <taxon>Pezizomycotina</taxon>
        <taxon>Sordariomycetes</taxon>
        <taxon>Sordariomycetidae</taxon>
        <taxon>Togniniales</taxon>
        <taxon>Togniniaceae</taxon>
        <taxon>Phaeoacremonium</taxon>
    </lineage>
</organism>
<dbReference type="OrthoDB" id="550577at2759"/>
<dbReference type="RefSeq" id="XP_007918069.1">
    <property type="nucleotide sequence ID" value="XM_007919878.1"/>
</dbReference>
<reference evidence="5" key="1">
    <citation type="journal article" date="2013" name="Genome Announc.">
        <title>Draft genome sequence of the ascomycete Phaeoacremonium aleophilum strain UCR-PA7, a causal agent of the esca disease complex in grapevines.</title>
        <authorList>
            <person name="Blanco-Ulate B."/>
            <person name="Rolshausen P."/>
            <person name="Cantu D."/>
        </authorList>
    </citation>
    <scope>NUCLEOTIDE SEQUENCE [LARGE SCALE GENOMIC DNA]</scope>
    <source>
        <strain evidence="5">UCR-PA7</strain>
    </source>
</reference>
<accession>R8BCX7</accession>
<dbReference type="KEGG" id="tmn:UCRPA7_7346"/>
<dbReference type="InterPro" id="IPR006047">
    <property type="entry name" value="GH13_cat_dom"/>
</dbReference>
<dbReference type="AlphaFoldDB" id="R8BCX7"/>
<dbReference type="Gene3D" id="2.60.40.1180">
    <property type="entry name" value="Golgi alpha-mannosidase II"/>
    <property type="match status" value="1"/>
</dbReference>
<feature type="domain" description="Glycosyl hydrolase family 13 catalytic" evidence="3">
    <location>
        <begin position="3"/>
        <end position="255"/>
    </location>
</feature>
<dbReference type="eggNOG" id="KOG0471">
    <property type="taxonomic scope" value="Eukaryota"/>
</dbReference>
<dbReference type="EMBL" id="KB933286">
    <property type="protein sequence ID" value="EON97142.1"/>
    <property type="molecule type" value="Genomic_DNA"/>
</dbReference>
<feature type="compositionally biased region" description="Polar residues" evidence="2">
    <location>
        <begin position="339"/>
        <end position="352"/>
    </location>
</feature>
<evidence type="ECO:0000313" key="4">
    <source>
        <dbReference type="EMBL" id="EON97142.1"/>
    </source>
</evidence>
<protein>
    <submittedName>
        <fullName evidence="4">Putative alpha-amylase protein</fullName>
    </submittedName>
</protein>
<feature type="region of interest" description="Disordered" evidence="2">
    <location>
        <begin position="325"/>
        <end position="352"/>
    </location>
</feature>
<name>R8BCX7_PHAM7</name>
<dbReference type="SMART" id="SM00642">
    <property type="entry name" value="Aamy"/>
    <property type="match status" value="1"/>
</dbReference>
<keyword evidence="5" id="KW-1185">Reference proteome</keyword>
<evidence type="ECO:0000256" key="2">
    <source>
        <dbReference type="SAM" id="MobiDB-lite"/>
    </source>
</evidence>
<dbReference type="SUPFAM" id="SSF51445">
    <property type="entry name" value="(Trans)glycosidases"/>
    <property type="match status" value="1"/>
</dbReference>
<dbReference type="SUPFAM" id="SSF51011">
    <property type="entry name" value="Glycosyl hydrolase domain"/>
    <property type="match status" value="1"/>
</dbReference>